<evidence type="ECO:0000256" key="5">
    <source>
        <dbReference type="ARBA" id="ARBA00022729"/>
    </source>
</evidence>
<dbReference type="PROSITE" id="PS51257">
    <property type="entry name" value="PROKAR_LIPOPROTEIN"/>
    <property type="match status" value="1"/>
</dbReference>
<evidence type="ECO:0000256" key="2">
    <source>
        <dbReference type="ARBA" id="ARBA00022448"/>
    </source>
</evidence>
<dbReference type="STRING" id="226505.SAMN05444394_0965"/>
<evidence type="ECO:0000313" key="15">
    <source>
        <dbReference type="Proteomes" id="UP000185221"/>
    </source>
</evidence>
<dbReference type="Gene3D" id="2.40.170.20">
    <property type="entry name" value="TonB-dependent receptor, beta-barrel domain"/>
    <property type="match status" value="1"/>
</dbReference>
<dbReference type="SUPFAM" id="SSF56935">
    <property type="entry name" value="Porins"/>
    <property type="match status" value="1"/>
</dbReference>
<dbReference type="InterPro" id="IPR039426">
    <property type="entry name" value="TonB-dep_rcpt-like"/>
</dbReference>
<dbReference type="InterPro" id="IPR037066">
    <property type="entry name" value="Plug_dom_sf"/>
</dbReference>
<accession>A0A1N6DIH0</accession>
<dbReference type="PANTHER" id="PTHR30069:SF29">
    <property type="entry name" value="HEMOGLOBIN AND HEMOGLOBIN-HAPTOGLOBIN-BINDING PROTEIN 1-RELATED"/>
    <property type="match status" value="1"/>
</dbReference>
<keyword evidence="15" id="KW-1185">Reference proteome</keyword>
<comment type="similarity">
    <text evidence="10 11">Belongs to the TonB-dependent receptor family.</text>
</comment>
<dbReference type="PANTHER" id="PTHR30069">
    <property type="entry name" value="TONB-DEPENDENT OUTER MEMBRANE RECEPTOR"/>
    <property type="match status" value="1"/>
</dbReference>
<comment type="subcellular location">
    <subcellularLocation>
        <location evidence="1 10">Cell outer membrane</location>
        <topology evidence="1 10">Multi-pass membrane protein</topology>
    </subcellularLocation>
</comment>
<dbReference type="EMBL" id="FSRC01000001">
    <property type="protein sequence ID" value="SIN70605.1"/>
    <property type="molecule type" value="Genomic_DNA"/>
</dbReference>
<evidence type="ECO:0000256" key="10">
    <source>
        <dbReference type="PROSITE-ProRule" id="PRU01360"/>
    </source>
</evidence>
<dbReference type="RefSeq" id="WP_074223671.1">
    <property type="nucleotide sequence ID" value="NZ_FSRC01000001.1"/>
</dbReference>
<dbReference type="InterPro" id="IPR012910">
    <property type="entry name" value="Plug_dom"/>
</dbReference>
<evidence type="ECO:0000256" key="7">
    <source>
        <dbReference type="ARBA" id="ARBA00023136"/>
    </source>
</evidence>
<evidence type="ECO:0000259" key="13">
    <source>
        <dbReference type="Pfam" id="PF07715"/>
    </source>
</evidence>
<dbReference type="AlphaFoldDB" id="A0A1N6DIH0"/>
<dbReference type="InterPro" id="IPR036942">
    <property type="entry name" value="Beta-barrel_TonB_sf"/>
</dbReference>
<dbReference type="PROSITE" id="PS52016">
    <property type="entry name" value="TONB_DEPENDENT_REC_3"/>
    <property type="match status" value="1"/>
</dbReference>
<dbReference type="Pfam" id="PF07715">
    <property type="entry name" value="Plug"/>
    <property type="match status" value="1"/>
</dbReference>
<evidence type="ECO:0000313" key="14">
    <source>
        <dbReference type="EMBL" id="SIN70605.1"/>
    </source>
</evidence>
<keyword evidence="3 10" id="KW-1134">Transmembrane beta strand</keyword>
<evidence type="ECO:0000256" key="8">
    <source>
        <dbReference type="ARBA" id="ARBA00023170"/>
    </source>
</evidence>
<dbReference type="GO" id="GO:0009279">
    <property type="term" value="C:cell outer membrane"/>
    <property type="evidence" value="ECO:0007669"/>
    <property type="project" value="UniProtKB-SubCell"/>
</dbReference>
<evidence type="ECO:0000259" key="12">
    <source>
        <dbReference type="Pfam" id="PF00593"/>
    </source>
</evidence>
<keyword evidence="8 14" id="KW-0675">Receptor</keyword>
<sequence>MRKIYLLLFSFIFFSCTLSFGQVLTVYEKSSKQVIPGVLVFGNEPYLSAITNSKGQIDLSIFSEQAEIHFQLLGFESVSFSVEELKNSDYQVFLSPGLIQMEQAIVTGSRWRQSNQDIPGKITVLNKDNFQLRSPSTTADWLGSNGDVFIQKSQQGGGSPMIRGFSANRLLYAVDGVRVNTAIFRGGNLHNVISIDPLAIQNTEVLFGPGSVMFGSDALGGVMAFETLKPNFSDSGLSINGNLFGRFASSNHEKTFHGDISLATEKWAFLTSVSHFDYGDLKMGKHGPDDYLRSWYVIPSADGDLVLENPDPLIQKTSGYTQLNLMQKISFNPSHKTDWEYGFHYSRSSDIPRYDRLIQGSLDKPRYAIWNYGPQVWMMNQLTLNQLGNGKLYDQMSIKLAQQYFEESRINRRFNDYSLFDRVEKVNAWSLNADWVKNINQESFLSYGIETVYNGVASTGVETNIQSGETMAASARYPTSEWTSLAAYGTYHAHLSEKLKLQTGLRYNQVFLSADFASNAAFFPLPYQKTSNNNGAFTGSLGLILNPSSTWTISPQVSTGFRAPNVDDLGKFFDSEPGAIIIPNPDLKPEYVYNAEINLNKHWGSFLKIDASVFYTYLDHAMVRRPFQLDGQDSIPYEGVPSKVLAIQNAASAKIFGMQAGVEWSPSQNWLVYSKINWQKGKEELDDESTSPSRHAAPLFGLTRLTYSKNKLKIELSTMYSGEVAFEDMPMDEIGKPHLYALDENGNPYSPSWTTFNLQGTYKLLKSLDLMAGIENIGDKRYRPYSSGLAASGRNFTFSIKASF</sequence>
<feature type="domain" description="TonB-dependent receptor-like beta-barrel" evidence="12">
    <location>
        <begin position="338"/>
        <end position="777"/>
    </location>
</feature>
<gene>
    <name evidence="14" type="ORF">SAMN05444394_0965</name>
</gene>
<evidence type="ECO:0000256" key="3">
    <source>
        <dbReference type="ARBA" id="ARBA00022452"/>
    </source>
</evidence>
<keyword evidence="6 11" id="KW-0798">TonB box</keyword>
<keyword evidence="5" id="KW-0732">Signal</keyword>
<dbReference type="GO" id="GO:0044718">
    <property type="term" value="P:siderophore transmembrane transport"/>
    <property type="evidence" value="ECO:0007669"/>
    <property type="project" value="TreeGrafter"/>
</dbReference>
<dbReference type="Pfam" id="PF00593">
    <property type="entry name" value="TonB_dep_Rec_b-barrel"/>
    <property type="match status" value="1"/>
</dbReference>
<keyword evidence="7 10" id="KW-0472">Membrane</keyword>
<dbReference type="OrthoDB" id="9764669at2"/>
<proteinExistence type="inferred from homology"/>
<keyword evidence="9 10" id="KW-0998">Cell outer membrane</keyword>
<reference evidence="15" key="1">
    <citation type="submission" date="2016-11" db="EMBL/GenBank/DDBJ databases">
        <authorList>
            <person name="Varghese N."/>
            <person name="Submissions S."/>
        </authorList>
    </citation>
    <scope>NUCLEOTIDE SEQUENCE [LARGE SCALE GENOMIC DNA]</scope>
    <source>
        <strain evidence="15">DSM 15292</strain>
    </source>
</reference>
<dbReference type="PROSITE" id="PS01156">
    <property type="entry name" value="TONB_DEPENDENT_REC_2"/>
    <property type="match status" value="1"/>
</dbReference>
<name>A0A1N6DIH0_9BACT</name>
<dbReference type="GO" id="GO:0015344">
    <property type="term" value="F:siderophore uptake transmembrane transporter activity"/>
    <property type="evidence" value="ECO:0007669"/>
    <property type="project" value="TreeGrafter"/>
</dbReference>
<feature type="domain" description="TonB-dependent receptor plug" evidence="13">
    <location>
        <begin position="115"/>
        <end position="222"/>
    </location>
</feature>
<dbReference type="Proteomes" id="UP000185221">
    <property type="component" value="Unassembled WGS sequence"/>
</dbReference>
<evidence type="ECO:0000256" key="9">
    <source>
        <dbReference type="ARBA" id="ARBA00023237"/>
    </source>
</evidence>
<protein>
    <submittedName>
        <fullName evidence="14">Hemoglobin/transferrin/lactoferrin receptor protein</fullName>
    </submittedName>
</protein>
<dbReference type="Gene3D" id="2.170.130.10">
    <property type="entry name" value="TonB-dependent receptor, plug domain"/>
    <property type="match status" value="1"/>
</dbReference>
<dbReference type="InterPro" id="IPR010917">
    <property type="entry name" value="TonB_rcpt_CS"/>
</dbReference>
<evidence type="ECO:0000256" key="11">
    <source>
        <dbReference type="RuleBase" id="RU003357"/>
    </source>
</evidence>
<evidence type="ECO:0000256" key="1">
    <source>
        <dbReference type="ARBA" id="ARBA00004571"/>
    </source>
</evidence>
<evidence type="ECO:0000256" key="4">
    <source>
        <dbReference type="ARBA" id="ARBA00022692"/>
    </source>
</evidence>
<dbReference type="InterPro" id="IPR000531">
    <property type="entry name" value="Beta-barrel_TonB"/>
</dbReference>
<organism evidence="14 15">
    <name type="scientific">Algoriphagus halophilus</name>
    <dbReference type="NCBI Taxonomy" id="226505"/>
    <lineage>
        <taxon>Bacteria</taxon>
        <taxon>Pseudomonadati</taxon>
        <taxon>Bacteroidota</taxon>
        <taxon>Cytophagia</taxon>
        <taxon>Cytophagales</taxon>
        <taxon>Cyclobacteriaceae</taxon>
        <taxon>Algoriphagus</taxon>
    </lineage>
</organism>
<evidence type="ECO:0000256" key="6">
    <source>
        <dbReference type="ARBA" id="ARBA00023077"/>
    </source>
</evidence>
<keyword evidence="2 10" id="KW-0813">Transport</keyword>
<keyword evidence="4 10" id="KW-0812">Transmembrane</keyword>